<dbReference type="InterPro" id="IPR006137">
    <property type="entry name" value="NADH_UbQ_OxRdtase-like_20kDa"/>
</dbReference>
<evidence type="ECO:0000259" key="2">
    <source>
        <dbReference type="Pfam" id="PF01058"/>
    </source>
</evidence>
<dbReference type="GO" id="GO:0047985">
    <property type="term" value="F:hydrogen dehydrogenase activity"/>
    <property type="evidence" value="ECO:0007669"/>
    <property type="project" value="UniProtKB-EC"/>
</dbReference>
<sequence>MNKKRLGVFKFASCDGCQLSLLSCEDELIELAGMIEIVHFLEASSRVDPGPFDVALIEGSITTEKDAQRIREIRHQSKTLVTIGACATAGGIQALRNWADHEEFIASVYAHPEYIETLSTSTPIADHVAVDFELRGCPIDRHQLLEVLAALIADRSPRTPRHSVCIECKRRGTVCLVVTQGLPCLGPVTQAGCGAICPAYDRPCYGCFGPAAQANCPALSTHHLAGATTETQMVHALRNMNAAANVFQIESDRLESGST</sequence>
<dbReference type="GO" id="GO:0051536">
    <property type="term" value="F:iron-sulfur cluster binding"/>
    <property type="evidence" value="ECO:0007669"/>
    <property type="project" value="InterPro"/>
</dbReference>
<reference evidence="3 4" key="1">
    <citation type="submission" date="2019-02" db="EMBL/GenBank/DDBJ databases">
        <title>Deep-cultivation of Planctomycetes and their phenomic and genomic characterization uncovers novel biology.</title>
        <authorList>
            <person name="Wiegand S."/>
            <person name="Jogler M."/>
            <person name="Boedeker C."/>
            <person name="Pinto D."/>
            <person name="Vollmers J."/>
            <person name="Rivas-Marin E."/>
            <person name="Kohn T."/>
            <person name="Peeters S.H."/>
            <person name="Heuer A."/>
            <person name="Rast P."/>
            <person name="Oberbeckmann S."/>
            <person name="Bunk B."/>
            <person name="Jeske O."/>
            <person name="Meyerdierks A."/>
            <person name="Storesund J.E."/>
            <person name="Kallscheuer N."/>
            <person name="Luecker S."/>
            <person name="Lage O.M."/>
            <person name="Pohl T."/>
            <person name="Merkel B.J."/>
            <person name="Hornburger P."/>
            <person name="Mueller R.-W."/>
            <person name="Bruemmer F."/>
            <person name="Labrenz M."/>
            <person name="Spormann A.M."/>
            <person name="Op den Camp H."/>
            <person name="Overmann J."/>
            <person name="Amann R."/>
            <person name="Jetten M.S.M."/>
            <person name="Mascher T."/>
            <person name="Medema M.H."/>
            <person name="Devos D.P."/>
            <person name="Kaster A.-K."/>
            <person name="Ovreas L."/>
            <person name="Rohde M."/>
            <person name="Galperin M.Y."/>
            <person name="Jogler C."/>
        </authorList>
    </citation>
    <scope>NUCLEOTIDE SEQUENCE [LARGE SCALE GENOMIC DNA]</scope>
    <source>
        <strain evidence="3 4">SV_7m_r</strain>
    </source>
</reference>
<evidence type="ECO:0000256" key="1">
    <source>
        <dbReference type="ARBA" id="ARBA00023002"/>
    </source>
</evidence>
<protein>
    <submittedName>
        <fullName evidence="3">NAD-reducing hydrogenase HoxS subunit delta</fullName>
        <ecNumber evidence="3">1.12.1.2</ecNumber>
    </submittedName>
</protein>
<organism evidence="3 4">
    <name type="scientific">Stieleria bergensis</name>
    <dbReference type="NCBI Taxonomy" id="2528025"/>
    <lineage>
        <taxon>Bacteria</taxon>
        <taxon>Pseudomonadati</taxon>
        <taxon>Planctomycetota</taxon>
        <taxon>Planctomycetia</taxon>
        <taxon>Pirellulales</taxon>
        <taxon>Pirellulaceae</taxon>
        <taxon>Stieleria</taxon>
    </lineage>
</organism>
<accession>A0A517SZ26</accession>
<dbReference type="PANTHER" id="PTHR42845:SF2">
    <property type="entry name" value="F420-NON-REDUCING HYDROGENASE VHU SUBUNIT G"/>
    <property type="match status" value="1"/>
</dbReference>
<keyword evidence="1 3" id="KW-0560">Oxidoreductase</keyword>
<dbReference type="Pfam" id="PF01058">
    <property type="entry name" value="Oxidored_q6"/>
    <property type="match status" value="1"/>
</dbReference>
<dbReference type="InterPro" id="IPR037024">
    <property type="entry name" value="NiFe_Hase_small_N_sf"/>
</dbReference>
<keyword evidence="3" id="KW-0371">Homeobox</keyword>
<dbReference type="Gene3D" id="3.40.50.700">
    <property type="entry name" value="NADH:ubiquinone oxidoreductase-like, 20kDa subunit"/>
    <property type="match status" value="1"/>
</dbReference>
<dbReference type="RefSeq" id="WP_145275473.1">
    <property type="nucleotide sequence ID" value="NZ_CP036272.1"/>
</dbReference>
<evidence type="ECO:0000313" key="4">
    <source>
        <dbReference type="Proteomes" id="UP000315003"/>
    </source>
</evidence>
<feature type="domain" description="NADH:ubiquinone oxidoreductase-like 20kDa subunit" evidence="2">
    <location>
        <begin position="14"/>
        <end position="151"/>
    </location>
</feature>
<dbReference type="EC" id="1.12.1.2" evidence="3"/>
<dbReference type="GO" id="GO:0003677">
    <property type="term" value="F:DNA binding"/>
    <property type="evidence" value="ECO:0007669"/>
    <property type="project" value="UniProtKB-KW"/>
</dbReference>
<name>A0A517SZ26_9BACT</name>
<dbReference type="SUPFAM" id="SSF56770">
    <property type="entry name" value="HydA/Nqo6-like"/>
    <property type="match status" value="1"/>
</dbReference>
<keyword evidence="4" id="KW-1185">Reference proteome</keyword>
<dbReference type="Proteomes" id="UP000315003">
    <property type="component" value="Chromosome"/>
</dbReference>
<dbReference type="PANTHER" id="PTHR42845">
    <property type="entry name" value="COENZYME F420-REDUCING HYDROGENASE, GAMMA SUBUNIT"/>
    <property type="match status" value="1"/>
</dbReference>
<dbReference type="InterPro" id="IPR051349">
    <property type="entry name" value="Hydrogenase_assoc-protein"/>
</dbReference>
<proteinExistence type="predicted"/>
<dbReference type="OrthoDB" id="9787729at2"/>
<evidence type="ECO:0000313" key="3">
    <source>
        <dbReference type="EMBL" id="QDT61409.1"/>
    </source>
</evidence>
<gene>
    <name evidence="3" type="primary">hoxY</name>
    <name evidence="3" type="ORF">SV7mr_39440</name>
</gene>
<dbReference type="EMBL" id="CP036272">
    <property type="protein sequence ID" value="QDT61409.1"/>
    <property type="molecule type" value="Genomic_DNA"/>
</dbReference>
<dbReference type="AlphaFoldDB" id="A0A517SZ26"/>